<evidence type="ECO:0000256" key="2">
    <source>
        <dbReference type="SAM" id="MobiDB-lite"/>
    </source>
</evidence>
<evidence type="ECO:0000256" key="1">
    <source>
        <dbReference type="PROSITE-ProRule" id="PRU00453"/>
    </source>
</evidence>
<dbReference type="PANTHER" id="PTHR15555:SF0">
    <property type="entry name" value="ZINC FINGER HIT DOMAIN-CONTAINING PROTEIN 2"/>
    <property type="match status" value="1"/>
</dbReference>
<dbReference type="AlphaFoldDB" id="A0A4Y2R998"/>
<evidence type="ECO:0000313" key="5">
    <source>
        <dbReference type="Proteomes" id="UP000499080"/>
    </source>
</evidence>
<keyword evidence="1" id="KW-0863">Zinc-finger</keyword>
<feature type="domain" description="HIT-type" evidence="3">
    <location>
        <begin position="10"/>
        <end position="43"/>
    </location>
</feature>
<dbReference type="EMBL" id="BGPR01016243">
    <property type="protein sequence ID" value="GBN72332.1"/>
    <property type="molecule type" value="Genomic_DNA"/>
</dbReference>
<dbReference type="CDD" id="cd23024">
    <property type="entry name" value="zf-HIT_ZNHIT2-3"/>
    <property type="match status" value="1"/>
</dbReference>
<accession>A0A4Y2R998</accession>
<proteinExistence type="predicted"/>
<reference evidence="4 5" key="1">
    <citation type="journal article" date="2019" name="Sci. Rep.">
        <title>Orb-weaving spider Araneus ventricosus genome elucidates the spidroin gene catalogue.</title>
        <authorList>
            <person name="Kono N."/>
            <person name="Nakamura H."/>
            <person name="Ohtoshi R."/>
            <person name="Moran D.A.P."/>
            <person name="Shinohara A."/>
            <person name="Yoshida Y."/>
            <person name="Fujiwara M."/>
            <person name="Mori M."/>
            <person name="Tomita M."/>
            <person name="Arakawa K."/>
        </authorList>
    </citation>
    <scope>NUCLEOTIDE SEQUENCE [LARGE SCALE GENOMIC DNA]</scope>
</reference>
<organism evidence="4 5">
    <name type="scientific">Araneus ventricosus</name>
    <name type="common">Orbweaver spider</name>
    <name type="synonym">Epeira ventricosa</name>
    <dbReference type="NCBI Taxonomy" id="182803"/>
    <lineage>
        <taxon>Eukaryota</taxon>
        <taxon>Metazoa</taxon>
        <taxon>Ecdysozoa</taxon>
        <taxon>Arthropoda</taxon>
        <taxon>Chelicerata</taxon>
        <taxon>Arachnida</taxon>
        <taxon>Araneae</taxon>
        <taxon>Araneomorphae</taxon>
        <taxon>Entelegynae</taxon>
        <taxon>Araneoidea</taxon>
        <taxon>Araneidae</taxon>
        <taxon>Araneus</taxon>
    </lineage>
</organism>
<sequence length="377" mass="43643">MSLSKAAPNCAFCRIGKGIYSCPRCNQRYCSSNCYKSRDHTECSESFFKEWVEQSLQEKSCDRAEKENMLRLLKKFEEEYAEDSVDSEIPIEDRFAGINIHDADENAIWQNLNDEEKNKFKSFLEDEKNLAAIVPVKQPWWTNTTLNLVEEADTETVSLKDDVASRPPYPLNTRKLSDLTSVKPSDCIKFNLINVLYPYAFLYRFYNCDLRDFREDVVDYMFVFSPVLSKGKNYFSLEEVIQDSIRLISSSELGTSLTFVKSVINDVGNIMQGPSNAKPSTFFLCALHDIKLLFLELKYANKEQRDIDRSLRKKLLLAVKKIEYFMSWSLDFESTISDIASEAVILMLPELLPDTKKFEPQSENHEKNKKPLIEELD</sequence>
<dbReference type="OrthoDB" id="10005492at2759"/>
<protein>
    <submittedName>
        <fullName evidence="4">Zinc finger HIT domain-containing protein 2</fullName>
    </submittedName>
</protein>
<dbReference type="PROSITE" id="PS51083">
    <property type="entry name" value="ZF_HIT"/>
    <property type="match status" value="1"/>
</dbReference>
<keyword evidence="1" id="KW-0862">Zinc</keyword>
<evidence type="ECO:0000313" key="4">
    <source>
        <dbReference type="EMBL" id="GBN72332.1"/>
    </source>
</evidence>
<dbReference type="SUPFAM" id="SSF144232">
    <property type="entry name" value="HIT/MYND zinc finger-like"/>
    <property type="match status" value="1"/>
</dbReference>
<keyword evidence="1" id="KW-0479">Metal-binding</keyword>
<feature type="region of interest" description="Disordered" evidence="2">
    <location>
        <begin position="357"/>
        <end position="377"/>
    </location>
</feature>
<keyword evidence="5" id="KW-1185">Reference proteome</keyword>
<dbReference type="InterPro" id="IPR007529">
    <property type="entry name" value="Znf_HIT"/>
</dbReference>
<comment type="caution">
    <text evidence="4">The sequence shown here is derived from an EMBL/GenBank/DDBJ whole genome shotgun (WGS) entry which is preliminary data.</text>
</comment>
<dbReference type="PANTHER" id="PTHR15555">
    <property type="entry name" value="ZINC FINGER HIT DOMAIN CONTAINING PROTEIN 2 PROTEIN FON -RELATED"/>
    <property type="match status" value="1"/>
</dbReference>
<dbReference type="Proteomes" id="UP000499080">
    <property type="component" value="Unassembled WGS sequence"/>
</dbReference>
<evidence type="ECO:0000259" key="3">
    <source>
        <dbReference type="PROSITE" id="PS51083"/>
    </source>
</evidence>
<dbReference type="GO" id="GO:0008270">
    <property type="term" value="F:zinc ion binding"/>
    <property type="evidence" value="ECO:0007669"/>
    <property type="project" value="UniProtKB-UniRule"/>
</dbReference>
<dbReference type="InterPro" id="IPR039646">
    <property type="entry name" value="ZNHIT2"/>
</dbReference>
<dbReference type="Pfam" id="PF04438">
    <property type="entry name" value="zf-HIT"/>
    <property type="match status" value="1"/>
</dbReference>
<dbReference type="Gene3D" id="3.30.60.190">
    <property type="match status" value="1"/>
</dbReference>
<gene>
    <name evidence="4" type="primary">Znhit2_0</name>
    <name evidence="4" type="ORF">AVEN_88879_1</name>
</gene>
<name>A0A4Y2R998_ARAVE</name>